<dbReference type="InterPro" id="IPR013868">
    <property type="entry name" value="Cut8/Sts1_fam"/>
</dbReference>
<protein>
    <submittedName>
        <fullName evidence="4">Uncharacterized protein</fullName>
    </submittedName>
</protein>
<reference evidence="4 5" key="1">
    <citation type="submission" date="2023-09" db="EMBL/GenBank/DDBJ databases">
        <authorList>
            <person name="Wang M."/>
        </authorList>
    </citation>
    <scope>NUCLEOTIDE SEQUENCE [LARGE SCALE GENOMIC DNA]</scope>
    <source>
        <strain evidence="4">GT-2023</strain>
        <tissue evidence="4">Liver</tissue>
    </source>
</reference>
<dbReference type="Gene3D" id="1.20.58.1590">
    <property type="entry name" value="Tethering factor for nuclear proteasome Cut8/Sts1"/>
    <property type="match status" value="1"/>
</dbReference>
<evidence type="ECO:0000313" key="4">
    <source>
        <dbReference type="EMBL" id="KAL1265260.1"/>
    </source>
</evidence>
<gene>
    <name evidence="4" type="ORF">QQF64_003287</name>
</gene>
<comment type="caution">
    <text evidence="4">The sequence shown here is derived from an EMBL/GenBank/DDBJ whole genome shotgun (WGS) entry which is preliminary data.</text>
</comment>
<sequence length="417" mass="48006">MADESDQRSVLMEIPEPQAKITGRLRRSYMDILCSRLSVGVRRGTHSCGVRRGHLLDAGSGRRQTRDGLDMCETSISKQLLNSLLLAEQSVQMASVSLTSDLKLLLEDLHQKKTSVYRSIPYSRLASNRDAHCYRKARPHLMAFKRSCQDGGRLLLQNAEWEKLLEFVQTACRYSSELPQWETGTHNALREHCFNTLAAFCNAALQKHKPTAHRARELLRRFKMAPVSRRAISLCLEELEKIVQEYQSGESQTQIHSNVLFLFLCGIDYSDHDSSLSINECNQAGSSRCAYYDVEKVMLQHHTLIRALHMRCFLLFSGQFGGASHSWWFVLSNACGSERKGQRAKVTKLMRARDFRTLQLQLHELHQIQRKQTVDEVQIHLRKASIGRPVDFLRLKMMRNSRRLPKNKTVHKVWTRC</sequence>
<evidence type="ECO:0000256" key="2">
    <source>
        <dbReference type="ARBA" id="ARBA00006199"/>
    </source>
</evidence>
<keyword evidence="3" id="KW-0539">Nucleus</keyword>
<keyword evidence="5" id="KW-1185">Reference proteome</keyword>
<evidence type="ECO:0000256" key="1">
    <source>
        <dbReference type="ARBA" id="ARBA00004123"/>
    </source>
</evidence>
<name>A0ABR3MJQ8_9TELE</name>
<organism evidence="4 5">
    <name type="scientific">Cirrhinus molitorella</name>
    <name type="common">mud carp</name>
    <dbReference type="NCBI Taxonomy" id="172907"/>
    <lineage>
        <taxon>Eukaryota</taxon>
        <taxon>Metazoa</taxon>
        <taxon>Chordata</taxon>
        <taxon>Craniata</taxon>
        <taxon>Vertebrata</taxon>
        <taxon>Euteleostomi</taxon>
        <taxon>Actinopterygii</taxon>
        <taxon>Neopterygii</taxon>
        <taxon>Teleostei</taxon>
        <taxon>Ostariophysi</taxon>
        <taxon>Cypriniformes</taxon>
        <taxon>Cyprinidae</taxon>
        <taxon>Labeoninae</taxon>
        <taxon>Labeonini</taxon>
        <taxon>Cirrhinus</taxon>
    </lineage>
</organism>
<comment type="subcellular location">
    <subcellularLocation>
        <location evidence="1">Nucleus</location>
    </subcellularLocation>
</comment>
<dbReference type="EMBL" id="JAYMGO010000011">
    <property type="protein sequence ID" value="KAL1265260.1"/>
    <property type="molecule type" value="Genomic_DNA"/>
</dbReference>
<comment type="similarity">
    <text evidence="2">Belongs to the cut8/STS1 family.</text>
</comment>
<evidence type="ECO:0000256" key="3">
    <source>
        <dbReference type="ARBA" id="ARBA00023242"/>
    </source>
</evidence>
<dbReference type="PANTHER" id="PTHR28032:SF1">
    <property type="entry name" value="FI02826P"/>
    <property type="match status" value="1"/>
</dbReference>
<dbReference type="PANTHER" id="PTHR28032">
    <property type="entry name" value="FI02826P"/>
    <property type="match status" value="1"/>
</dbReference>
<evidence type="ECO:0000313" key="5">
    <source>
        <dbReference type="Proteomes" id="UP001558613"/>
    </source>
</evidence>
<dbReference type="Proteomes" id="UP001558613">
    <property type="component" value="Unassembled WGS sequence"/>
</dbReference>
<dbReference type="Pfam" id="PF08559">
    <property type="entry name" value="Cut8"/>
    <property type="match status" value="1"/>
</dbReference>
<accession>A0ABR3MJQ8</accession>
<dbReference type="InterPro" id="IPR038422">
    <property type="entry name" value="Cut8/Sts1_sf"/>
</dbReference>
<proteinExistence type="inferred from homology"/>